<name>A0A2S4UYJ0_9BASI</name>
<dbReference type="VEuPathDB" id="FungiDB:PSTT_11893"/>
<dbReference type="AlphaFoldDB" id="A0A2S4UYJ0"/>
<dbReference type="VEuPathDB" id="FungiDB:PSHT_15086"/>
<protein>
    <submittedName>
        <fullName evidence="1">Uncharacterized protein</fullName>
    </submittedName>
</protein>
<organism evidence="1 2">
    <name type="scientific">Puccinia striiformis</name>
    <dbReference type="NCBI Taxonomy" id="27350"/>
    <lineage>
        <taxon>Eukaryota</taxon>
        <taxon>Fungi</taxon>
        <taxon>Dikarya</taxon>
        <taxon>Basidiomycota</taxon>
        <taxon>Pucciniomycotina</taxon>
        <taxon>Pucciniomycetes</taxon>
        <taxon>Pucciniales</taxon>
        <taxon>Pucciniaceae</taxon>
        <taxon>Puccinia</taxon>
    </lineage>
</organism>
<sequence>SAASCSSSQADVPKATCDRKKVIHETHCAEYAFQSYPLLSQLLTILSLRNRFFTSTLYPTQISSLLKIIYEADGNLDPLEIHVERIFGNCVVMLDKPFNLKVPKKEVQDGFSKIFAQCHNLSGRFEPKTGVVFRTRPRVIGTLEDDTPFGQPIKIAWLPSTKSIPNAQNIVVHNDGQASNVEHASVGTCDVGVFTSDMSAITVAKKDLLGPLKLMLSTCKGQWSGVSLQKGVTGRNGRLIMRAASTKDNF</sequence>
<comment type="caution">
    <text evidence="1">The sequence shown here is derived from an EMBL/GenBank/DDBJ whole genome shotgun (WGS) entry which is preliminary data.</text>
</comment>
<dbReference type="Proteomes" id="UP000239156">
    <property type="component" value="Unassembled WGS sequence"/>
</dbReference>
<gene>
    <name evidence="1" type="ORF">PSTT_11893</name>
</gene>
<evidence type="ECO:0000313" key="2">
    <source>
        <dbReference type="Proteomes" id="UP000239156"/>
    </source>
</evidence>
<evidence type="ECO:0000313" key="1">
    <source>
        <dbReference type="EMBL" id="POW02334.1"/>
    </source>
</evidence>
<dbReference type="EMBL" id="PKSL01000144">
    <property type="protein sequence ID" value="POW02334.1"/>
    <property type="molecule type" value="Genomic_DNA"/>
</dbReference>
<feature type="non-terminal residue" evidence="1">
    <location>
        <position position="1"/>
    </location>
</feature>
<proteinExistence type="predicted"/>
<keyword evidence="2" id="KW-1185">Reference proteome</keyword>
<accession>A0A2S4UYJ0</accession>
<reference evidence="1" key="1">
    <citation type="submission" date="2017-12" db="EMBL/GenBank/DDBJ databases">
        <title>Gene loss provides genomic basis for host adaptation in cereal stripe rust fungi.</title>
        <authorList>
            <person name="Xia C."/>
        </authorList>
    </citation>
    <scope>NUCLEOTIDE SEQUENCE [LARGE SCALE GENOMIC DNA]</scope>
    <source>
        <strain evidence="1">93-210</strain>
    </source>
</reference>